<proteinExistence type="predicted"/>
<evidence type="ECO:0000313" key="2">
    <source>
        <dbReference type="Proteomes" id="UP001595476"/>
    </source>
</evidence>
<comment type="caution">
    <text evidence="1">The sequence shown here is derived from an EMBL/GenBank/DDBJ whole genome shotgun (WGS) entry which is preliminary data.</text>
</comment>
<dbReference type="Proteomes" id="UP001595476">
    <property type="component" value="Unassembled WGS sequence"/>
</dbReference>
<dbReference type="EMBL" id="JBHRSZ010000004">
    <property type="protein sequence ID" value="MFC3151158.1"/>
    <property type="molecule type" value="Genomic_DNA"/>
</dbReference>
<name>A0ABV7HB60_9GAMM</name>
<gene>
    <name evidence="1" type="ORF">ACFOEK_08965</name>
</gene>
<accession>A0ABV7HB60</accession>
<evidence type="ECO:0000313" key="1">
    <source>
        <dbReference type="EMBL" id="MFC3151158.1"/>
    </source>
</evidence>
<sequence length="255" mass="29178">MTFDPKNNIIQLDNYRGINKSPSKAPRIVRISSELDGMEALYNSDLSQEHLFSVKILFWALLDNGQVCAIVPWLKDIVTTHRFEKSTGASAPDGQWQGYYDTRQERIFFTAPEHKSKELELAHQFYAPQEPLKELYFPPKVQSRSKSEELESKPEHIIQELPDHLGTHAAFKHQGRKGFHLKPIISWQLTSSGTLQAMVPKTEELDIIPLPGSHELTPAELNSEFRYYFQHSIATRIKLQDPNAMTVVSLLIDLV</sequence>
<keyword evidence="2" id="KW-1185">Reference proteome</keyword>
<reference evidence="2" key="1">
    <citation type="journal article" date="2019" name="Int. J. Syst. Evol. Microbiol.">
        <title>The Global Catalogue of Microorganisms (GCM) 10K type strain sequencing project: providing services to taxonomists for standard genome sequencing and annotation.</title>
        <authorList>
            <consortium name="The Broad Institute Genomics Platform"/>
            <consortium name="The Broad Institute Genome Sequencing Center for Infectious Disease"/>
            <person name="Wu L."/>
            <person name="Ma J."/>
        </authorList>
    </citation>
    <scope>NUCLEOTIDE SEQUENCE [LARGE SCALE GENOMIC DNA]</scope>
    <source>
        <strain evidence="2">KCTC 52438</strain>
    </source>
</reference>
<organism evidence="1 2">
    <name type="scientific">Litoribrevibacter euphylliae</name>
    <dbReference type="NCBI Taxonomy" id="1834034"/>
    <lineage>
        <taxon>Bacteria</taxon>
        <taxon>Pseudomonadati</taxon>
        <taxon>Pseudomonadota</taxon>
        <taxon>Gammaproteobacteria</taxon>
        <taxon>Oceanospirillales</taxon>
        <taxon>Oceanospirillaceae</taxon>
        <taxon>Litoribrevibacter</taxon>
    </lineage>
</organism>
<dbReference type="RefSeq" id="WP_386719401.1">
    <property type="nucleotide sequence ID" value="NZ_JBHRSZ010000004.1"/>
</dbReference>
<protein>
    <submittedName>
        <fullName evidence="1">Uncharacterized protein</fullName>
    </submittedName>
</protein>